<reference evidence="1 2" key="1">
    <citation type="journal article" date="2011" name="J. Bacteriol.">
        <title>Genome sequence of 'Pedosphaera parvula' Ellin514, an aerobic Verrucomicrobial isolate from pasture soil.</title>
        <authorList>
            <person name="Kant R."/>
            <person name="van Passel M.W."/>
            <person name="Sangwan P."/>
            <person name="Palva A."/>
            <person name="Lucas S."/>
            <person name="Copeland A."/>
            <person name="Lapidus A."/>
            <person name="Glavina Del Rio T."/>
            <person name="Dalin E."/>
            <person name="Tice H."/>
            <person name="Bruce D."/>
            <person name="Goodwin L."/>
            <person name="Pitluck S."/>
            <person name="Chertkov O."/>
            <person name="Larimer F.W."/>
            <person name="Land M.L."/>
            <person name="Hauser L."/>
            <person name="Brettin T.S."/>
            <person name="Detter J.C."/>
            <person name="Han S."/>
            <person name="de Vos W.M."/>
            <person name="Janssen P.H."/>
            <person name="Smidt H."/>
        </authorList>
    </citation>
    <scope>NUCLEOTIDE SEQUENCE [LARGE SCALE GENOMIC DNA]</scope>
    <source>
        <strain evidence="1 2">Ellin514</strain>
    </source>
</reference>
<comment type="caution">
    <text evidence="1">The sequence shown here is derived from an EMBL/GenBank/DDBJ whole genome shotgun (WGS) entry which is preliminary data.</text>
</comment>
<dbReference type="PANTHER" id="PTHR34822:SF1">
    <property type="entry name" value="GRPB FAMILY PROTEIN"/>
    <property type="match status" value="1"/>
</dbReference>
<sequence length="188" mass="20999">MSNASQKIIVEDYNPEWANHFEELKRRIWGAVSDVALSIEHVGSTSVVGLPAKPIIDIDIVISSHQQLAPVIERLRKLGYEHRGSLGIEGRDAFRAPEGAIKHNLYVCLQGCTALKNHLLLRDRLRQDAKARSQYGEPKKSLALKFADSIDDYVEGKTSFILSLLPDDGFQTEELDVIRAVNKAPARK</sequence>
<dbReference type="InterPro" id="IPR007344">
    <property type="entry name" value="GrpB/CoaE"/>
</dbReference>
<dbReference type="AlphaFoldDB" id="B9XPL2"/>
<proteinExistence type="predicted"/>
<dbReference type="Gene3D" id="3.30.460.10">
    <property type="entry name" value="Beta Polymerase, domain 2"/>
    <property type="match status" value="1"/>
</dbReference>
<dbReference type="PANTHER" id="PTHR34822">
    <property type="entry name" value="GRPB DOMAIN PROTEIN (AFU_ORTHOLOGUE AFUA_1G01530)"/>
    <property type="match status" value="1"/>
</dbReference>
<evidence type="ECO:0000313" key="2">
    <source>
        <dbReference type="Proteomes" id="UP000003688"/>
    </source>
</evidence>
<dbReference type="Pfam" id="PF04229">
    <property type="entry name" value="GrpB"/>
    <property type="match status" value="1"/>
</dbReference>
<evidence type="ECO:0008006" key="3">
    <source>
        <dbReference type="Google" id="ProtNLM"/>
    </source>
</evidence>
<dbReference type="STRING" id="320771.Cflav_PD1440"/>
<dbReference type="EMBL" id="ABOX02000047">
    <property type="protein sequence ID" value="EEF58240.1"/>
    <property type="molecule type" value="Genomic_DNA"/>
</dbReference>
<evidence type="ECO:0000313" key="1">
    <source>
        <dbReference type="EMBL" id="EEF58240.1"/>
    </source>
</evidence>
<organism evidence="1 2">
    <name type="scientific">Pedosphaera parvula (strain Ellin514)</name>
    <dbReference type="NCBI Taxonomy" id="320771"/>
    <lineage>
        <taxon>Bacteria</taxon>
        <taxon>Pseudomonadati</taxon>
        <taxon>Verrucomicrobiota</taxon>
        <taxon>Pedosphaerae</taxon>
        <taxon>Pedosphaerales</taxon>
        <taxon>Pedosphaeraceae</taxon>
        <taxon>Pedosphaera</taxon>
    </lineage>
</organism>
<dbReference type="RefSeq" id="WP_007417748.1">
    <property type="nucleotide sequence ID" value="NZ_ABOX02000047.1"/>
</dbReference>
<accession>B9XPL2</accession>
<dbReference type="Proteomes" id="UP000003688">
    <property type="component" value="Unassembled WGS sequence"/>
</dbReference>
<dbReference type="OrthoDB" id="9799092at2"/>
<dbReference type="SUPFAM" id="SSF81301">
    <property type="entry name" value="Nucleotidyltransferase"/>
    <property type="match status" value="1"/>
</dbReference>
<protein>
    <recommendedName>
        <fullName evidence="3">GrpB family protein</fullName>
    </recommendedName>
</protein>
<keyword evidence="2" id="KW-1185">Reference proteome</keyword>
<name>B9XPL2_PEDPL</name>
<dbReference type="InterPro" id="IPR043519">
    <property type="entry name" value="NT_sf"/>
</dbReference>
<gene>
    <name evidence="1" type="ORF">Cflav_PD1440</name>
</gene>